<dbReference type="InterPro" id="IPR003495">
    <property type="entry name" value="CobW/HypB/UreG_nucleotide-bd"/>
</dbReference>
<feature type="domain" description="CobW/HypB/UreG nucleotide-binding" evidence="3">
    <location>
        <begin position="262"/>
        <end position="435"/>
    </location>
</feature>
<gene>
    <name evidence="4" type="ORF">GTK09_03930</name>
</gene>
<evidence type="ECO:0000313" key="4">
    <source>
        <dbReference type="EMBL" id="NDW03567.1"/>
    </source>
</evidence>
<feature type="transmembrane region" description="Helical" evidence="2">
    <location>
        <begin position="32"/>
        <end position="52"/>
    </location>
</feature>
<reference evidence="4 5" key="1">
    <citation type="submission" date="2020-01" db="EMBL/GenBank/DDBJ databases">
        <title>Jiella pacifica sp. nov.</title>
        <authorList>
            <person name="Xue Z."/>
            <person name="Zhu S."/>
            <person name="Chen J."/>
            <person name="Yang J."/>
        </authorList>
    </citation>
    <scope>NUCLEOTIDE SEQUENCE [LARGE SCALE GENOMIC DNA]</scope>
    <source>
        <strain evidence="4 5">40Bstr34</strain>
    </source>
</reference>
<dbReference type="GO" id="GO:0005737">
    <property type="term" value="C:cytoplasm"/>
    <property type="evidence" value="ECO:0007669"/>
    <property type="project" value="TreeGrafter"/>
</dbReference>
<feature type="transmembrane region" description="Helical" evidence="2">
    <location>
        <begin position="6"/>
        <end position="25"/>
    </location>
</feature>
<evidence type="ECO:0000256" key="2">
    <source>
        <dbReference type="SAM" id="Phobius"/>
    </source>
</evidence>
<dbReference type="Proteomes" id="UP000469011">
    <property type="component" value="Unassembled WGS sequence"/>
</dbReference>
<dbReference type="Pfam" id="PF12291">
    <property type="entry name" value="DUF3623"/>
    <property type="match status" value="1"/>
</dbReference>
<dbReference type="Gene3D" id="3.40.50.300">
    <property type="entry name" value="P-loop containing nucleotide triphosphate hydrolases"/>
    <property type="match status" value="1"/>
</dbReference>
<dbReference type="RefSeq" id="WP_163461186.1">
    <property type="nucleotide sequence ID" value="NZ_JAAAMG010000002.1"/>
</dbReference>
<name>A0A6N9SWU5_9HYPH</name>
<dbReference type="InterPro" id="IPR027417">
    <property type="entry name" value="P-loop_NTPase"/>
</dbReference>
<feature type="transmembrane region" description="Helical" evidence="2">
    <location>
        <begin position="185"/>
        <end position="206"/>
    </location>
</feature>
<feature type="compositionally biased region" description="Basic and acidic residues" evidence="1">
    <location>
        <begin position="470"/>
        <end position="489"/>
    </location>
</feature>
<dbReference type="AlphaFoldDB" id="A0A6N9SWU5"/>
<feature type="transmembrane region" description="Helical" evidence="2">
    <location>
        <begin position="58"/>
        <end position="76"/>
    </location>
</feature>
<feature type="transmembrane region" description="Helical" evidence="2">
    <location>
        <begin position="112"/>
        <end position="130"/>
    </location>
</feature>
<evidence type="ECO:0000259" key="3">
    <source>
        <dbReference type="Pfam" id="PF02492"/>
    </source>
</evidence>
<accession>A0A6N9SWU5</accession>
<dbReference type="NCBIfam" id="TIGR03055">
    <property type="entry name" value="photo_alph_chp2"/>
    <property type="match status" value="1"/>
</dbReference>
<protein>
    <submittedName>
        <fullName evidence="4">DUF3623 family protein</fullName>
    </submittedName>
</protein>
<dbReference type="InterPro" id="IPR051316">
    <property type="entry name" value="Zinc-reg_GTPase_activator"/>
</dbReference>
<dbReference type="EMBL" id="JAAAMG010000002">
    <property type="protein sequence ID" value="NDW03567.1"/>
    <property type="molecule type" value="Genomic_DNA"/>
</dbReference>
<feature type="transmembrane region" description="Helical" evidence="2">
    <location>
        <begin position="218"/>
        <end position="237"/>
    </location>
</feature>
<feature type="region of interest" description="Disordered" evidence="1">
    <location>
        <begin position="470"/>
        <end position="597"/>
    </location>
</feature>
<dbReference type="CDD" id="cd03112">
    <property type="entry name" value="CobW-like"/>
    <property type="match status" value="1"/>
</dbReference>
<sequence length="720" mass="77972">MTEYLYPALFALVVWWASTVAIIYLDGLPRWTFKYSMVGATAIFAVSLIGLQTSAQDASITGAYLAFTFGLLAWGWQEMSFYMGYVTGPRKQPCPENCKGFAHFVHAVQTSLYHELAIIAAAGLVVWLTWGAPNQIGMWTFMVLWWMHQSAKLNVFFGVRNLNEEFLPEHLEFLKGFLNKRSMNLLFPFSVTISTVITALLVVAAMAEGASAFEKAGYTFLAVLMALAILEHWMLVLPMPTATLWSPGLKSRGTSQPFEAEIVVGFLGAGKTTTLRHMLSEADPNVKTVVLVNDFGELGIDGSLLEGQGADVVELSNGCICCSLRKDLSAQLREVVAKIKPQRVMIEPSGVADVASLLRVLHEPEIASLTKALRLYTVIDAGAFLRDFARMPEYFRIQAKLAPVFILNKTDLVSAGEIETVRETLVALNPAATILTARYGIVEGGVDPAMALSHWQSETRDLLDDELAQERAHQAQAAKAREPHGKADHTAVAQPAHSHRAEVHPAAAERPHDHEPHTHDHAGHRGGDRHDHGLGAPRESGQHAHGADASHDHDHHTHISHASHDHASHGHHDHHEHARHDGHDHHDHDHHHHDEPGLGLSSWSRRLSGRVDADALRAVLAEVVAGEAGGVDRMKGIVETGTGWLRFDVAGGRASMAAHVPKPGETARALAIGSAPDAVWLDRGFAGLTGETASPGGAAAATAETPLSLLAPAANILPAE</sequence>
<keyword evidence="5" id="KW-1185">Reference proteome</keyword>
<organism evidence="4 5">
    <name type="scientific">Jiella pacifica</name>
    <dbReference type="NCBI Taxonomy" id="2696469"/>
    <lineage>
        <taxon>Bacteria</taxon>
        <taxon>Pseudomonadati</taxon>
        <taxon>Pseudomonadota</taxon>
        <taxon>Alphaproteobacteria</taxon>
        <taxon>Hyphomicrobiales</taxon>
        <taxon>Aurantimonadaceae</taxon>
        <taxon>Jiella</taxon>
    </lineage>
</organism>
<keyword evidence="2" id="KW-0812">Transmembrane</keyword>
<keyword evidence="2" id="KW-1133">Transmembrane helix</keyword>
<dbReference type="InterPro" id="IPR017496">
    <property type="entry name" value="Photo_alph_chp2"/>
</dbReference>
<feature type="compositionally biased region" description="Basic and acidic residues" evidence="1">
    <location>
        <begin position="540"/>
        <end position="596"/>
    </location>
</feature>
<dbReference type="PANTHER" id="PTHR13748:SF62">
    <property type="entry name" value="COBW DOMAIN-CONTAINING PROTEIN"/>
    <property type="match status" value="1"/>
</dbReference>
<comment type="caution">
    <text evidence="4">The sequence shown here is derived from an EMBL/GenBank/DDBJ whole genome shotgun (WGS) entry which is preliminary data.</text>
</comment>
<dbReference type="Pfam" id="PF02492">
    <property type="entry name" value="cobW"/>
    <property type="match status" value="1"/>
</dbReference>
<keyword evidence="2" id="KW-0472">Membrane</keyword>
<proteinExistence type="predicted"/>
<evidence type="ECO:0000313" key="5">
    <source>
        <dbReference type="Proteomes" id="UP000469011"/>
    </source>
</evidence>
<dbReference type="PANTHER" id="PTHR13748">
    <property type="entry name" value="COBW-RELATED"/>
    <property type="match status" value="1"/>
</dbReference>
<dbReference type="SUPFAM" id="SSF52540">
    <property type="entry name" value="P-loop containing nucleoside triphosphate hydrolases"/>
    <property type="match status" value="1"/>
</dbReference>
<feature type="compositionally biased region" description="Basic and acidic residues" evidence="1">
    <location>
        <begin position="499"/>
        <end position="533"/>
    </location>
</feature>
<evidence type="ECO:0000256" key="1">
    <source>
        <dbReference type="SAM" id="MobiDB-lite"/>
    </source>
</evidence>